<dbReference type="OrthoDB" id="1904546at2759"/>
<feature type="chain" id="PRO_5004808552" description="Peptidase A1 domain-containing protein" evidence="5">
    <location>
        <begin position="24"/>
        <end position="433"/>
    </location>
</feature>
<keyword evidence="8" id="KW-1185">Reference proteome</keyword>
<comment type="similarity">
    <text evidence="2">Belongs to the peptidase A1 family.</text>
</comment>
<dbReference type="InterPro" id="IPR033121">
    <property type="entry name" value="PEPTIDASE_A1"/>
</dbReference>
<dbReference type="CDD" id="cd05489">
    <property type="entry name" value="xylanase_inhibitor_I_like"/>
    <property type="match status" value="1"/>
</dbReference>
<dbReference type="InterPro" id="IPR021109">
    <property type="entry name" value="Peptidase_aspartic_dom_sf"/>
</dbReference>
<dbReference type="KEGG" id="atr:18440562"/>
<dbReference type="PANTHER" id="PTHR47965:SF22">
    <property type="entry name" value="EUKARYOTIC ASPARTYL PROTEASE FAMILY PROTEIN"/>
    <property type="match status" value="1"/>
</dbReference>
<gene>
    <name evidence="7" type="ORF">AMTR_s00025p00079140</name>
</gene>
<proteinExistence type="inferred from homology"/>
<evidence type="ECO:0000256" key="2">
    <source>
        <dbReference type="ARBA" id="ARBA00007447"/>
    </source>
</evidence>
<sequence length="433" mass="46441">MSSSCKYILAFLFLWLWSHCAQGDTVSFRPKALVAPIVKDPSTLQYYTNLSLKTHLRSERLAFHLGGSFLWIDCDNYVSSTYRPVRCRSAQCSAARSRACGSCFATPRPGCSNDTCGVSPYNPFIRTSTGGDLLEDVLAIRSTDGKTQGPQVTVPHFLFSCAPAFLTEGLTGSASGLAGFGRGKIGLPEQLAAKFSFRRKFAVCLSGSSTSPGIVFFGPGPYVLQPDKDVSQGLIYTPLLLNPVSTAGSYFLGEPSDEYFIGVKGINIVEKPVTGLNSTLLNIDSEGNGGTKISTVVPYTMLQTSIYKAVTSAFEREATGMGMKRVAGVKPFEVCFSSKGVPSTRVGPAVPTIDLLLDNGKFWSVFGANSMVATSNGALCLGFVDGGVSPRTSIVIGAHQIEDHLLEFDLAYYSLGFSSSLLFRQTTCANFKF</sequence>
<evidence type="ECO:0000313" key="7">
    <source>
        <dbReference type="EMBL" id="ERN12344.1"/>
    </source>
</evidence>
<dbReference type="InterPro" id="IPR001461">
    <property type="entry name" value="Aspartic_peptidase_A1"/>
</dbReference>
<dbReference type="FunFam" id="2.40.70.10:FF:000045">
    <property type="entry name" value="Basic 7S globulin"/>
    <property type="match status" value="1"/>
</dbReference>
<feature type="domain" description="Peptidase A1" evidence="6">
    <location>
        <begin position="46"/>
        <end position="418"/>
    </location>
</feature>
<dbReference type="SUPFAM" id="SSF50630">
    <property type="entry name" value="Acid proteases"/>
    <property type="match status" value="1"/>
</dbReference>
<dbReference type="InterPro" id="IPR032861">
    <property type="entry name" value="TAXi_N"/>
</dbReference>
<dbReference type="EMBL" id="KI392614">
    <property type="protein sequence ID" value="ERN12344.1"/>
    <property type="molecule type" value="Genomic_DNA"/>
</dbReference>
<dbReference type="FunFam" id="2.40.70.10:FF:000041">
    <property type="entry name" value="Basic 7S globulin"/>
    <property type="match status" value="1"/>
</dbReference>
<evidence type="ECO:0000256" key="5">
    <source>
        <dbReference type="SAM" id="SignalP"/>
    </source>
</evidence>
<evidence type="ECO:0000256" key="1">
    <source>
        <dbReference type="ARBA" id="ARBA00004239"/>
    </source>
</evidence>
<dbReference type="GO" id="GO:0006508">
    <property type="term" value="P:proteolysis"/>
    <property type="evidence" value="ECO:0007669"/>
    <property type="project" value="InterPro"/>
</dbReference>
<dbReference type="Proteomes" id="UP000017836">
    <property type="component" value="Unassembled WGS sequence"/>
</dbReference>
<dbReference type="GO" id="GO:0004190">
    <property type="term" value="F:aspartic-type endopeptidase activity"/>
    <property type="evidence" value="ECO:0007669"/>
    <property type="project" value="InterPro"/>
</dbReference>
<dbReference type="Pfam" id="PF14543">
    <property type="entry name" value="TAXi_N"/>
    <property type="match status" value="1"/>
</dbReference>
<dbReference type="AlphaFoldDB" id="W1PWS0"/>
<name>W1PWS0_AMBTC</name>
<dbReference type="HOGENOM" id="CLU_032185_0_0_1"/>
<organism evidence="7 8">
    <name type="scientific">Amborella trichopoda</name>
    <dbReference type="NCBI Taxonomy" id="13333"/>
    <lineage>
        <taxon>Eukaryota</taxon>
        <taxon>Viridiplantae</taxon>
        <taxon>Streptophyta</taxon>
        <taxon>Embryophyta</taxon>
        <taxon>Tracheophyta</taxon>
        <taxon>Spermatophyta</taxon>
        <taxon>Magnoliopsida</taxon>
        <taxon>Amborellales</taxon>
        <taxon>Amborellaceae</taxon>
        <taxon>Amborella</taxon>
    </lineage>
</organism>
<dbReference type="GO" id="GO:0005576">
    <property type="term" value="C:extracellular region"/>
    <property type="evidence" value="ECO:0007669"/>
    <property type="project" value="UniProtKB-SubCell"/>
</dbReference>
<feature type="signal peptide" evidence="5">
    <location>
        <begin position="1"/>
        <end position="23"/>
    </location>
</feature>
<evidence type="ECO:0000259" key="6">
    <source>
        <dbReference type="PROSITE" id="PS51767"/>
    </source>
</evidence>
<accession>W1PWS0</accession>
<reference evidence="8" key="1">
    <citation type="journal article" date="2013" name="Science">
        <title>The Amborella genome and the evolution of flowering plants.</title>
        <authorList>
            <consortium name="Amborella Genome Project"/>
        </authorList>
    </citation>
    <scope>NUCLEOTIDE SEQUENCE [LARGE SCALE GENOMIC DNA]</scope>
</reference>
<protein>
    <recommendedName>
        <fullName evidence="6">Peptidase A1 domain-containing protein</fullName>
    </recommendedName>
</protein>
<dbReference type="PANTHER" id="PTHR47965">
    <property type="entry name" value="ASPARTYL PROTEASE-RELATED"/>
    <property type="match status" value="1"/>
</dbReference>
<keyword evidence="4 5" id="KW-0732">Signal</keyword>
<dbReference type="PROSITE" id="PS51767">
    <property type="entry name" value="PEPTIDASE_A1"/>
    <property type="match status" value="1"/>
</dbReference>
<dbReference type="Pfam" id="PF14541">
    <property type="entry name" value="TAXi_C"/>
    <property type="match status" value="1"/>
</dbReference>
<dbReference type="OMA" id="LFICGSN"/>
<dbReference type="Gene3D" id="2.40.70.10">
    <property type="entry name" value="Acid Proteases"/>
    <property type="match status" value="2"/>
</dbReference>
<evidence type="ECO:0000313" key="8">
    <source>
        <dbReference type="Proteomes" id="UP000017836"/>
    </source>
</evidence>
<dbReference type="InterPro" id="IPR032799">
    <property type="entry name" value="TAXi_C"/>
</dbReference>
<dbReference type="eggNOG" id="KOG1339">
    <property type="taxonomic scope" value="Eukaryota"/>
</dbReference>
<comment type="subcellular location">
    <subcellularLocation>
        <location evidence="1">Secreted</location>
        <location evidence="1">Extracellular space</location>
    </subcellularLocation>
</comment>
<dbReference type="InterPro" id="IPR033868">
    <property type="entry name" value="Xylanase_inhibitor_I-like"/>
</dbReference>
<dbReference type="Gramene" id="ERN12344">
    <property type="protein sequence ID" value="ERN12344"/>
    <property type="gene ID" value="AMTR_s00025p00079140"/>
</dbReference>
<evidence type="ECO:0000256" key="4">
    <source>
        <dbReference type="ARBA" id="ARBA00022729"/>
    </source>
</evidence>
<keyword evidence="3" id="KW-0964">Secreted</keyword>
<evidence type="ECO:0000256" key="3">
    <source>
        <dbReference type="ARBA" id="ARBA00022525"/>
    </source>
</evidence>